<proteinExistence type="predicted"/>
<reference evidence="2 3" key="1">
    <citation type="submission" date="2016-07" db="EMBL/GenBank/DDBJ databases">
        <title>Pervasive Adenine N6-methylation of Active Genes in Fungi.</title>
        <authorList>
            <consortium name="DOE Joint Genome Institute"/>
            <person name="Mondo S.J."/>
            <person name="Dannebaum R.O."/>
            <person name="Kuo R.C."/>
            <person name="Labutti K."/>
            <person name="Haridas S."/>
            <person name="Kuo A."/>
            <person name="Salamov A."/>
            <person name="Ahrendt S.R."/>
            <person name="Lipzen A."/>
            <person name="Sullivan W."/>
            <person name="Andreopoulos W.B."/>
            <person name="Clum A."/>
            <person name="Lindquist E."/>
            <person name="Daum C."/>
            <person name="Ramamoorthy G.K."/>
            <person name="Gryganskyi A."/>
            <person name="Culley D."/>
            <person name="Magnuson J.K."/>
            <person name="James T.Y."/>
            <person name="O'Malley M.A."/>
            <person name="Stajich J.E."/>
            <person name="Spatafora J.W."/>
            <person name="Visel A."/>
            <person name="Grigoriev I.V."/>
        </authorList>
    </citation>
    <scope>NUCLEOTIDE SEQUENCE [LARGE SCALE GENOMIC DNA]</scope>
    <source>
        <strain evidence="2 3">CBS 931.73</strain>
    </source>
</reference>
<sequence>MAREAQQRPTSQRAKTYAVMLTHPWISIVHRWWASKALPLAPTPALTLILSNIPTFTHTHTHTHTAIPTRIQRTISQPAPISAQTQTHTQAQPPAQPEP</sequence>
<dbReference type="AlphaFoldDB" id="A0A1Y1Y6R9"/>
<comment type="caution">
    <text evidence="2">The sequence shown here is derived from an EMBL/GenBank/DDBJ whole genome shotgun (WGS) entry which is preliminary data.</text>
</comment>
<dbReference type="EMBL" id="MCFE01000228">
    <property type="protein sequence ID" value="ORX93659.1"/>
    <property type="molecule type" value="Genomic_DNA"/>
</dbReference>
<gene>
    <name evidence="2" type="ORF">K493DRAFT_315881</name>
</gene>
<evidence type="ECO:0000313" key="2">
    <source>
        <dbReference type="EMBL" id="ORX93659.1"/>
    </source>
</evidence>
<organism evidence="2 3">
    <name type="scientific">Basidiobolus meristosporus CBS 931.73</name>
    <dbReference type="NCBI Taxonomy" id="1314790"/>
    <lineage>
        <taxon>Eukaryota</taxon>
        <taxon>Fungi</taxon>
        <taxon>Fungi incertae sedis</taxon>
        <taxon>Zoopagomycota</taxon>
        <taxon>Entomophthoromycotina</taxon>
        <taxon>Basidiobolomycetes</taxon>
        <taxon>Basidiobolales</taxon>
        <taxon>Basidiobolaceae</taxon>
        <taxon>Basidiobolus</taxon>
    </lineage>
</organism>
<feature type="region of interest" description="Disordered" evidence="1">
    <location>
        <begin position="75"/>
        <end position="99"/>
    </location>
</feature>
<protein>
    <submittedName>
        <fullName evidence="2">Uncharacterized protein</fullName>
    </submittedName>
</protein>
<keyword evidence="3" id="KW-1185">Reference proteome</keyword>
<name>A0A1Y1Y6R9_9FUNG</name>
<dbReference type="Proteomes" id="UP000193498">
    <property type="component" value="Unassembled WGS sequence"/>
</dbReference>
<evidence type="ECO:0000313" key="3">
    <source>
        <dbReference type="Proteomes" id="UP000193498"/>
    </source>
</evidence>
<dbReference type="InParanoid" id="A0A1Y1Y6R9"/>
<evidence type="ECO:0000256" key="1">
    <source>
        <dbReference type="SAM" id="MobiDB-lite"/>
    </source>
</evidence>
<accession>A0A1Y1Y6R9</accession>
<feature type="compositionally biased region" description="Low complexity" evidence="1">
    <location>
        <begin position="83"/>
        <end position="93"/>
    </location>
</feature>